<dbReference type="Proteomes" id="UP000077628">
    <property type="component" value="Unassembled WGS sequence"/>
</dbReference>
<evidence type="ECO:0000313" key="3">
    <source>
        <dbReference type="Proteomes" id="UP000077628"/>
    </source>
</evidence>
<dbReference type="SUPFAM" id="SSF143744">
    <property type="entry name" value="GlcG-like"/>
    <property type="match status" value="1"/>
</dbReference>
<keyword evidence="3" id="KW-1185">Reference proteome</keyword>
<evidence type="ECO:0008006" key="4">
    <source>
        <dbReference type="Google" id="ProtNLM"/>
    </source>
</evidence>
<dbReference type="PROSITE" id="PS51257">
    <property type="entry name" value="PROKAR_LIPOPROTEIN"/>
    <property type="match status" value="1"/>
</dbReference>
<proteinExistence type="predicted"/>
<dbReference type="RefSeq" id="WP_064028963.1">
    <property type="nucleotide sequence ID" value="NZ_LUUK01000173.1"/>
</dbReference>
<feature type="signal peptide" evidence="1">
    <location>
        <begin position="1"/>
        <end position="25"/>
    </location>
</feature>
<dbReference type="InterPro" id="IPR038084">
    <property type="entry name" value="PduO/GlcC-like_sf"/>
</dbReference>
<reference evidence="3" key="1">
    <citation type="submission" date="2016-03" db="EMBL/GenBank/DDBJ databases">
        <authorList>
            <person name="Heylen K."/>
            <person name="De Vos P."/>
            <person name="Vekeman B."/>
        </authorList>
    </citation>
    <scope>NUCLEOTIDE SEQUENCE [LARGE SCALE GENOMIC DNA]</scope>
    <source>
        <strain evidence="3">R-45383</strain>
    </source>
</reference>
<comment type="caution">
    <text evidence="2">The sequence shown here is derived from an EMBL/GenBank/DDBJ whole genome shotgun (WGS) entry which is preliminary data.</text>
</comment>
<dbReference type="STRING" id="702114.A1355_06535"/>
<evidence type="ECO:0000313" key="2">
    <source>
        <dbReference type="EMBL" id="OAI17977.1"/>
    </source>
</evidence>
<name>A0A177NJ22_9GAMM</name>
<dbReference type="InterPro" id="IPR052517">
    <property type="entry name" value="GlcG_carb_metab_protein"/>
</dbReference>
<feature type="chain" id="PRO_5008069199" description="Heme-binding protein" evidence="1">
    <location>
        <begin position="26"/>
        <end position="266"/>
    </location>
</feature>
<dbReference type="Pfam" id="PF03928">
    <property type="entry name" value="HbpS-like"/>
    <property type="match status" value="1"/>
</dbReference>
<dbReference type="Gene3D" id="3.30.450.150">
    <property type="entry name" value="Haem-degrading domain"/>
    <property type="match status" value="1"/>
</dbReference>
<dbReference type="EMBL" id="LUUK01000173">
    <property type="protein sequence ID" value="OAI17977.1"/>
    <property type="molecule type" value="Genomic_DNA"/>
</dbReference>
<dbReference type="AlphaFoldDB" id="A0A177NJ22"/>
<evidence type="ECO:0000256" key="1">
    <source>
        <dbReference type="SAM" id="SignalP"/>
    </source>
</evidence>
<dbReference type="PANTHER" id="PTHR34309">
    <property type="entry name" value="SLR1406 PROTEIN"/>
    <property type="match status" value="1"/>
</dbReference>
<sequence length="266" mass="26627">MKTKKLLALSLGSAALVLSAQTVSAACSDVSRSALTDAISAAEAASTGGYGLNMWVTVVDETGKVCHVATSGTTGSAAGNSEWLGSRVISAQKAFTANAFSLDGYAISTGNLYSAVQPGGSLYGLQHSNPVDASRAYAGSPNAYGTNSDPLKNKRVGGVNVFGGGLAIYSGGHKVGAIGVSGDTSCRDHAYAWRVREALGMHPAGTGITTSNMNAAGTAQTALTGAAKGDELILTGTGGYWDAWSQPACPNSTPTATTANGTLQAP</sequence>
<keyword evidence="1" id="KW-0732">Signal</keyword>
<dbReference type="PANTHER" id="PTHR34309:SF1">
    <property type="entry name" value="PROTEIN GLCG"/>
    <property type="match status" value="1"/>
</dbReference>
<dbReference type="OrthoDB" id="263920at2"/>
<organism evidence="2 3">
    <name type="scientific">Methylomonas koyamae</name>
    <dbReference type="NCBI Taxonomy" id="702114"/>
    <lineage>
        <taxon>Bacteria</taxon>
        <taxon>Pseudomonadati</taxon>
        <taxon>Pseudomonadota</taxon>
        <taxon>Gammaproteobacteria</taxon>
        <taxon>Methylococcales</taxon>
        <taxon>Methylococcaceae</taxon>
        <taxon>Methylomonas</taxon>
    </lineage>
</organism>
<dbReference type="InterPro" id="IPR005624">
    <property type="entry name" value="PduO/GlcC-like"/>
</dbReference>
<gene>
    <name evidence="2" type="ORF">A1355_06535</name>
</gene>
<accession>A0A177NJ22</accession>
<protein>
    <recommendedName>
        <fullName evidence="4">Heme-binding protein</fullName>
    </recommendedName>
</protein>